<evidence type="ECO:0008006" key="4">
    <source>
        <dbReference type="Google" id="ProtNLM"/>
    </source>
</evidence>
<dbReference type="PANTHER" id="PTHR15665">
    <property type="entry name" value="ASTEROID PROTEIN"/>
    <property type="match status" value="1"/>
</dbReference>
<dbReference type="AlphaFoldDB" id="A0AAW1UVH6"/>
<proteinExistence type="inferred from homology"/>
<gene>
    <name evidence="2" type="ORF">WA026_007310</name>
</gene>
<reference evidence="2 3" key="1">
    <citation type="submission" date="2023-03" db="EMBL/GenBank/DDBJ databases">
        <title>Genome insight into feeding habits of ladybird beetles.</title>
        <authorList>
            <person name="Li H.-S."/>
            <person name="Huang Y.-H."/>
            <person name="Pang H."/>
        </authorList>
    </citation>
    <scope>NUCLEOTIDE SEQUENCE [LARGE SCALE GENOMIC DNA]</scope>
    <source>
        <strain evidence="2">SYSU_2023b</strain>
        <tissue evidence="2">Whole body</tissue>
    </source>
</reference>
<accession>A0AAW1UVH6</accession>
<dbReference type="InterPro" id="IPR026832">
    <property type="entry name" value="Asteroid"/>
</dbReference>
<organism evidence="2 3">
    <name type="scientific">Henosepilachna vigintioctopunctata</name>
    <dbReference type="NCBI Taxonomy" id="420089"/>
    <lineage>
        <taxon>Eukaryota</taxon>
        <taxon>Metazoa</taxon>
        <taxon>Ecdysozoa</taxon>
        <taxon>Arthropoda</taxon>
        <taxon>Hexapoda</taxon>
        <taxon>Insecta</taxon>
        <taxon>Pterygota</taxon>
        <taxon>Neoptera</taxon>
        <taxon>Endopterygota</taxon>
        <taxon>Coleoptera</taxon>
        <taxon>Polyphaga</taxon>
        <taxon>Cucujiformia</taxon>
        <taxon>Coccinelloidea</taxon>
        <taxon>Coccinellidae</taxon>
        <taxon>Epilachninae</taxon>
        <taxon>Epilachnini</taxon>
        <taxon>Henosepilachna</taxon>
    </lineage>
</organism>
<dbReference type="EMBL" id="JARQZJ010000093">
    <property type="protein sequence ID" value="KAK9884467.1"/>
    <property type="molecule type" value="Genomic_DNA"/>
</dbReference>
<sequence length="753" mass="88558">MGVRGFTTYMSNHSHLFHEAYKLKNTYIIIDGSGVSINLYQWYTRSNDCFGGDYDNYANTVYKFFHLLKTCNVIPLILFDGGYENRKLRTVFSRMRNRIGAINRLNSETEGSICVFPLFIKELFKEIALELGIKCIRNDYESDSEIACLAGNLGCPILGYDSDFYFFDSLYIPFKKFEMKIMKVFNKESGEYEPYIPCEVYKIDKFLKYFGGLDKTNLPLLPVLLGNDYVSRSLFSVFYRHMKLKKSRIENDQQRRIKTVISWLRHETLESGISKILGRFKTRRRKFISYKLNNAMSGYLKVNSTLREYLDEWIQSSVCLKKEYNINILEIKPTFEAEQVNSESENNLSEVSSDESEEDCDFLDQLTFETESCLDSPKENDTNEDLCFYRKYRTCLLPQCFVDIKLRNTYFCVAQVEDYSEDHSHSIALNILSCIHKILTQPSTKTLICIARKGERTISKEEQPIYPENVPRFEEIQGLNQVQCRKWCFKILGIDENFENLLDNFRSDWHLFLISLLYWKINTKRKLDKSSIYSLIFCSLLLNVVDSEIGYCRSLKKLAKISVPSKKKHKGESDLPLENSVFPSGNVTYEDCSNFLKNVLNYFYMEPRMATNSKLYDVSVTSLFSEFQSCYMHIQFLNSVFNCPFRNISVCKFFNGTFLYNLTVNFRKRTHLDSYIHTLLKDCPTVLQNIEIMLKYLNSWIGEIPESESKKTRRRRRKQKKEINEEIKKEIVVEEYFLDEENKYSLLQVEHIV</sequence>
<protein>
    <recommendedName>
        <fullName evidence="4">Protein asteroid</fullName>
    </recommendedName>
</protein>
<evidence type="ECO:0000313" key="2">
    <source>
        <dbReference type="EMBL" id="KAK9884467.1"/>
    </source>
</evidence>
<dbReference type="PANTHER" id="PTHR15665:SF1">
    <property type="entry name" value="PROTEIN ASTEROID HOMOLOG 1"/>
    <property type="match status" value="1"/>
</dbReference>
<dbReference type="SUPFAM" id="SSF88723">
    <property type="entry name" value="PIN domain-like"/>
    <property type="match status" value="1"/>
</dbReference>
<comment type="caution">
    <text evidence="2">The sequence shown here is derived from an EMBL/GenBank/DDBJ whole genome shotgun (WGS) entry which is preliminary data.</text>
</comment>
<comment type="similarity">
    <text evidence="1">Belongs to the asteroid family.</text>
</comment>
<name>A0AAW1UVH6_9CUCU</name>
<keyword evidence="3" id="KW-1185">Reference proteome</keyword>
<evidence type="ECO:0000313" key="3">
    <source>
        <dbReference type="Proteomes" id="UP001431783"/>
    </source>
</evidence>
<dbReference type="Gene3D" id="3.40.50.1010">
    <property type="entry name" value="5'-nuclease"/>
    <property type="match status" value="1"/>
</dbReference>
<dbReference type="InterPro" id="IPR029060">
    <property type="entry name" value="PIN-like_dom_sf"/>
</dbReference>
<evidence type="ECO:0000256" key="1">
    <source>
        <dbReference type="ARBA" id="ARBA00007398"/>
    </source>
</evidence>
<dbReference type="Proteomes" id="UP001431783">
    <property type="component" value="Unassembled WGS sequence"/>
</dbReference>